<reference evidence="2" key="1">
    <citation type="submission" date="2016-10" db="EMBL/GenBank/DDBJ databases">
        <authorList>
            <person name="Varghese N."/>
            <person name="Submissions S."/>
        </authorList>
    </citation>
    <scope>NUCLEOTIDE SEQUENCE [LARGE SCALE GENOMIC DNA]</scope>
    <source>
        <strain evidence="2">DSM 25575</strain>
    </source>
</reference>
<dbReference type="OrthoDB" id="798926at2"/>
<dbReference type="RefSeq" id="WP_090024423.1">
    <property type="nucleotide sequence ID" value="NZ_FOVD01000002.1"/>
</dbReference>
<evidence type="ECO:0000313" key="1">
    <source>
        <dbReference type="EMBL" id="SFN29898.1"/>
    </source>
</evidence>
<evidence type="ECO:0000313" key="2">
    <source>
        <dbReference type="Proteomes" id="UP000198769"/>
    </source>
</evidence>
<gene>
    <name evidence="1" type="ORF">SAMN05421594_2170</name>
</gene>
<dbReference type="Proteomes" id="UP000198769">
    <property type="component" value="Unassembled WGS sequence"/>
</dbReference>
<keyword evidence="2" id="KW-1185">Reference proteome</keyword>
<proteinExistence type="predicted"/>
<dbReference type="AlphaFoldDB" id="A0A1I4XVH0"/>
<name>A0A1I4XVH0_CHROL</name>
<accession>A0A1I4XVH0</accession>
<dbReference type="EMBL" id="FOVD01000002">
    <property type="protein sequence ID" value="SFN29898.1"/>
    <property type="molecule type" value="Genomic_DNA"/>
</dbReference>
<protein>
    <submittedName>
        <fullName evidence="1">Uncharacterized protein</fullName>
    </submittedName>
</protein>
<sequence length="127" mass="14886">MDITQNIQEAINSNTNWKHSDFESVVDALSLNYHVDIEINAEKFGVLSSEEKIIGYVHLNYPIIFLENTYSQQIKSILSSYDIQYIMVSTLDDQCLSVDPEIYNTYFDYMRDLDNFSADDFYFYNVT</sequence>
<organism evidence="1 2">
    <name type="scientific">Chryseobacterium oleae</name>
    <dbReference type="NCBI Taxonomy" id="491207"/>
    <lineage>
        <taxon>Bacteria</taxon>
        <taxon>Pseudomonadati</taxon>
        <taxon>Bacteroidota</taxon>
        <taxon>Flavobacteriia</taxon>
        <taxon>Flavobacteriales</taxon>
        <taxon>Weeksellaceae</taxon>
        <taxon>Chryseobacterium group</taxon>
        <taxon>Chryseobacterium</taxon>
    </lineage>
</organism>